<gene>
    <name evidence="1" type="ORF">KIPB_008745</name>
</gene>
<feature type="non-terminal residue" evidence="1">
    <location>
        <position position="1"/>
    </location>
</feature>
<proteinExistence type="predicted"/>
<protein>
    <submittedName>
        <fullName evidence="1">Uncharacterized protein</fullName>
    </submittedName>
</protein>
<name>A0A9K3GLQ5_9EUKA</name>
<evidence type="ECO:0000313" key="1">
    <source>
        <dbReference type="EMBL" id="GIQ86820.1"/>
    </source>
</evidence>
<accession>A0A9K3GLQ5</accession>
<comment type="caution">
    <text evidence="1">The sequence shown here is derived from an EMBL/GenBank/DDBJ whole genome shotgun (WGS) entry which is preliminary data.</text>
</comment>
<organism evidence="1 2">
    <name type="scientific">Kipferlia bialata</name>
    <dbReference type="NCBI Taxonomy" id="797122"/>
    <lineage>
        <taxon>Eukaryota</taxon>
        <taxon>Metamonada</taxon>
        <taxon>Carpediemonas-like organisms</taxon>
        <taxon>Kipferlia</taxon>
    </lineage>
</organism>
<dbReference type="AlphaFoldDB" id="A0A9K3GLQ5"/>
<keyword evidence="2" id="KW-1185">Reference proteome</keyword>
<evidence type="ECO:0000313" key="2">
    <source>
        <dbReference type="Proteomes" id="UP000265618"/>
    </source>
</evidence>
<dbReference type="EMBL" id="BDIP01002783">
    <property type="protein sequence ID" value="GIQ86820.1"/>
    <property type="molecule type" value="Genomic_DNA"/>
</dbReference>
<dbReference type="Proteomes" id="UP000265618">
    <property type="component" value="Unassembled WGS sequence"/>
</dbReference>
<reference evidence="1 2" key="1">
    <citation type="journal article" date="2018" name="PLoS ONE">
        <title>The draft genome of Kipferlia bialata reveals reductive genome evolution in fornicate parasites.</title>
        <authorList>
            <person name="Tanifuji G."/>
            <person name="Takabayashi S."/>
            <person name="Kume K."/>
            <person name="Takagi M."/>
            <person name="Nakayama T."/>
            <person name="Kamikawa R."/>
            <person name="Inagaki Y."/>
            <person name="Hashimoto T."/>
        </authorList>
    </citation>
    <scope>NUCLEOTIDE SEQUENCE [LARGE SCALE GENOMIC DNA]</scope>
    <source>
        <strain evidence="1">NY0173</strain>
    </source>
</reference>
<sequence>MVILSRQIYTKKLTPVFRAGCLSRVPAKIVQNTNIPEVIQDILGDGSGSNIGIGDCGVMLLGLSRIQDRRADALVSEAEKALVLTKKKKR</sequence>